<dbReference type="InterPro" id="IPR043138">
    <property type="entry name" value="GGT_lsub"/>
</dbReference>
<comment type="catalytic activity">
    <reaction evidence="2 11">
        <text>glutathione + H2O = L-cysteinylglycine + L-glutamate</text>
        <dbReference type="Rhea" id="RHEA:28807"/>
        <dbReference type="ChEBI" id="CHEBI:15377"/>
        <dbReference type="ChEBI" id="CHEBI:29985"/>
        <dbReference type="ChEBI" id="CHEBI:57925"/>
        <dbReference type="ChEBI" id="CHEBI:61694"/>
        <dbReference type="EC" id="3.4.19.13"/>
    </reaction>
</comment>
<dbReference type="InterPro" id="IPR051792">
    <property type="entry name" value="GGT_bact"/>
</dbReference>
<feature type="signal peptide" evidence="12">
    <location>
        <begin position="1"/>
        <end position="27"/>
    </location>
</feature>
<keyword evidence="12" id="KW-0732">Signal</keyword>
<dbReference type="InterPro" id="IPR029055">
    <property type="entry name" value="Ntn_hydrolases_N"/>
</dbReference>
<dbReference type="PRINTS" id="PR01210">
    <property type="entry name" value="GGTRANSPTASE"/>
</dbReference>
<evidence type="ECO:0000256" key="1">
    <source>
        <dbReference type="ARBA" id="ARBA00001049"/>
    </source>
</evidence>
<evidence type="ECO:0000256" key="2">
    <source>
        <dbReference type="ARBA" id="ARBA00001089"/>
    </source>
</evidence>
<comment type="similarity">
    <text evidence="3 11">Belongs to the gamma-glutamyltransferase family.</text>
</comment>
<accession>A0A1I2E3M7</accession>
<feature type="active site" description="Nucleophile" evidence="9">
    <location>
        <position position="394"/>
    </location>
</feature>
<dbReference type="AlphaFoldDB" id="A0A1I2E3M7"/>
<dbReference type="InterPro" id="IPR000101">
    <property type="entry name" value="GGT_peptidase"/>
</dbReference>
<dbReference type="Proteomes" id="UP000199400">
    <property type="component" value="Unassembled WGS sequence"/>
</dbReference>
<sequence>MRARPEMPLLMLTMLGALALASTDAAAAEFATAIGPIVGGEDGMVVSSNNEAARVGAEILASGGNAVDAAVAIQFALGVAEPGFSGIGGGGFMMIYDASADAVTVIDSRERAPASAKPKMFLKKNGEPIPFAKRRTLGVAVGVPGALAGAEYARAEFGTRTLADLIAPSIALAEDGVIVSRLMAASLREHQGVLAANPAASALFLPGGQPLAIGDLLVQPELADTLRLIAEDGIDAFYDGPIGEAFVAEVKAAGGGMKMSDLAQYKLTIDEPVRGQYGDYEIVTTAPPSGGGLTVLQFLEILERLDPGQYAYDSSLRYHLVMKAMHLAFADRNAYLGDPEFVDIPPGWLAPKYIKQRAALIDFDDNTCPVPPGPLAANPPAPAPAELLGGDPQTTHVNVADRWGNLVTFTVTIEQHYGTGRLLPGYGFFLNNELTDFDPLPGRPNSPAPNKRPLSSMAPTLVFHGGEPVYVVGSPGGPRIIGAVAQVLLDLLEYGLDIEHAIAKPRVYSAVCSEKARWELGLSPEVRAELESIGHRFRDEPREVGDVGLIAIDGDTYVGVADPRRDGVAVGLTRADDD</sequence>
<comment type="PTM">
    <text evidence="11">Cleaved by autocatalysis into a large and a small subunit.</text>
</comment>
<evidence type="ECO:0000256" key="9">
    <source>
        <dbReference type="PIRSR" id="PIRSR600101-1"/>
    </source>
</evidence>
<evidence type="ECO:0000313" key="14">
    <source>
        <dbReference type="Proteomes" id="UP000199400"/>
    </source>
</evidence>
<dbReference type="InterPro" id="IPR043137">
    <property type="entry name" value="GGT_ssub_C"/>
</dbReference>
<dbReference type="EMBL" id="FOMX01000021">
    <property type="protein sequence ID" value="SFE87445.1"/>
    <property type="molecule type" value="Genomic_DNA"/>
</dbReference>
<reference evidence="14" key="1">
    <citation type="submission" date="2016-10" db="EMBL/GenBank/DDBJ databases">
        <authorList>
            <person name="Varghese N."/>
            <person name="Submissions S."/>
        </authorList>
    </citation>
    <scope>NUCLEOTIDE SEQUENCE [LARGE SCALE GENOMIC DNA]</scope>
    <source>
        <strain evidence="14">ATCC 25963</strain>
    </source>
</reference>
<evidence type="ECO:0000256" key="11">
    <source>
        <dbReference type="RuleBase" id="RU368036"/>
    </source>
</evidence>
<keyword evidence="4 11" id="KW-0808">Transferase</keyword>
<dbReference type="EC" id="2.3.2.2" evidence="11"/>
<organism evidence="13 14">
    <name type="scientific">Nannocystis exedens</name>
    <dbReference type="NCBI Taxonomy" id="54"/>
    <lineage>
        <taxon>Bacteria</taxon>
        <taxon>Pseudomonadati</taxon>
        <taxon>Myxococcota</taxon>
        <taxon>Polyangia</taxon>
        <taxon>Nannocystales</taxon>
        <taxon>Nannocystaceae</taxon>
        <taxon>Nannocystis</taxon>
    </lineage>
</organism>
<evidence type="ECO:0000256" key="6">
    <source>
        <dbReference type="ARBA" id="ARBA00023145"/>
    </source>
</evidence>
<proteinExistence type="inferred from homology"/>
<feature type="binding site" evidence="10">
    <location>
        <position position="436"/>
    </location>
    <ligand>
        <name>L-glutamate</name>
        <dbReference type="ChEBI" id="CHEBI:29985"/>
    </ligand>
</feature>
<dbReference type="NCBIfam" id="TIGR00066">
    <property type="entry name" value="g_glut_trans"/>
    <property type="match status" value="1"/>
</dbReference>
<dbReference type="PANTHER" id="PTHR43199">
    <property type="entry name" value="GLUTATHIONE HYDROLASE"/>
    <property type="match status" value="1"/>
</dbReference>
<dbReference type="Gene3D" id="3.60.20.40">
    <property type="match status" value="1"/>
</dbReference>
<gene>
    <name evidence="13" type="ORF">SAMN02745121_05905</name>
</gene>
<dbReference type="SUPFAM" id="SSF56235">
    <property type="entry name" value="N-terminal nucleophile aminohydrolases (Ntn hydrolases)"/>
    <property type="match status" value="1"/>
</dbReference>
<dbReference type="GO" id="GO:0006750">
    <property type="term" value="P:glutathione biosynthetic process"/>
    <property type="evidence" value="ECO:0007669"/>
    <property type="project" value="UniProtKB-KW"/>
</dbReference>
<dbReference type="GO" id="GO:0036374">
    <property type="term" value="F:glutathione hydrolase activity"/>
    <property type="evidence" value="ECO:0007669"/>
    <property type="project" value="UniProtKB-UniRule"/>
</dbReference>
<feature type="chain" id="PRO_5011566454" description="Glutathione hydrolase proenzyme" evidence="12">
    <location>
        <begin position="28"/>
        <end position="578"/>
    </location>
</feature>
<dbReference type="EC" id="3.4.19.13" evidence="11"/>
<evidence type="ECO:0000256" key="12">
    <source>
        <dbReference type="SAM" id="SignalP"/>
    </source>
</evidence>
<evidence type="ECO:0000256" key="4">
    <source>
        <dbReference type="ARBA" id="ARBA00022679"/>
    </source>
</evidence>
<feature type="binding site" evidence="10">
    <location>
        <position position="477"/>
    </location>
    <ligand>
        <name>L-glutamate</name>
        <dbReference type="ChEBI" id="CHEBI:29985"/>
    </ligand>
</feature>
<dbReference type="STRING" id="54.SAMN02745121_05905"/>
<keyword evidence="5 11" id="KW-0378">Hydrolase</keyword>
<keyword evidence="11" id="KW-0317">Glutathione biosynthesis</keyword>
<dbReference type="GO" id="GO:0103068">
    <property type="term" value="F:leukotriene C4 gamma-glutamyl transferase activity"/>
    <property type="evidence" value="ECO:0007669"/>
    <property type="project" value="UniProtKB-EC"/>
</dbReference>
<comment type="subunit">
    <text evidence="11">This enzyme consists of two polypeptide chains, which are synthesized in precursor form from a single polypeptide.</text>
</comment>
<keyword evidence="7 11" id="KW-0012">Acyltransferase</keyword>
<dbReference type="GO" id="GO:0006751">
    <property type="term" value="P:glutathione catabolic process"/>
    <property type="evidence" value="ECO:0007669"/>
    <property type="project" value="UniProtKB-UniRule"/>
</dbReference>
<dbReference type="UniPathway" id="UPA00204"/>
<evidence type="ECO:0000313" key="13">
    <source>
        <dbReference type="EMBL" id="SFE87445.1"/>
    </source>
</evidence>
<comment type="catalytic activity">
    <reaction evidence="8 11">
        <text>an N-terminal (5-L-glutamyl)-[peptide] + an alpha-amino acid = 5-L-glutamyl amino acid + an N-terminal L-alpha-aminoacyl-[peptide]</text>
        <dbReference type="Rhea" id="RHEA:23904"/>
        <dbReference type="Rhea" id="RHEA-COMP:9780"/>
        <dbReference type="Rhea" id="RHEA-COMP:9795"/>
        <dbReference type="ChEBI" id="CHEBI:77644"/>
        <dbReference type="ChEBI" id="CHEBI:78597"/>
        <dbReference type="ChEBI" id="CHEBI:78599"/>
        <dbReference type="ChEBI" id="CHEBI:78608"/>
        <dbReference type="EC" id="2.3.2.2"/>
    </reaction>
</comment>
<evidence type="ECO:0000256" key="10">
    <source>
        <dbReference type="PIRSR" id="PIRSR600101-2"/>
    </source>
</evidence>
<comment type="pathway">
    <text evidence="11">Sulfur metabolism; glutathione metabolism.</text>
</comment>
<dbReference type="Gene3D" id="1.10.246.130">
    <property type="match status" value="1"/>
</dbReference>
<evidence type="ECO:0000256" key="8">
    <source>
        <dbReference type="ARBA" id="ARBA00047417"/>
    </source>
</evidence>
<protein>
    <recommendedName>
        <fullName evidence="11">Glutathione hydrolase proenzyme</fullName>
        <ecNumber evidence="11">2.3.2.2</ecNumber>
        <ecNumber evidence="11">3.4.19.13</ecNumber>
    </recommendedName>
    <component>
        <recommendedName>
            <fullName evidence="11">Glutathione hydrolase large chain</fullName>
        </recommendedName>
    </component>
    <component>
        <recommendedName>
            <fullName evidence="11">Glutathione hydrolase small chain</fullName>
        </recommendedName>
    </component>
</protein>
<keyword evidence="14" id="KW-1185">Reference proteome</keyword>
<dbReference type="PANTHER" id="PTHR43199:SF1">
    <property type="entry name" value="GLUTATHIONE HYDROLASE PROENZYME"/>
    <property type="match status" value="1"/>
</dbReference>
<feature type="binding site" evidence="10">
    <location>
        <begin position="455"/>
        <end position="456"/>
    </location>
    <ligand>
        <name>L-glutamate</name>
        <dbReference type="ChEBI" id="CHEBI:29985"/>
    </ligand>
</feature>
<feature type="binding site" evidence="10">
    <location>
        <position position="109"/>
    </location>
    <ligand>
        <name>L-glutamate</name>
        <dbReference type="ChEBI" id="CHEBI:29985"/>
    </ligand>
</feature>
<evidence type="ECO:0000256" key="3">
    <source>
        <dbReference type="ARBA" id="ARBA00009381"/>
    </source>
</evidence>
<name>A0A1I2E3M7_9BACT</name>
<dbReference type="Pfam" id="PF01019">
    <property type="entry name" value="G_glu_transpept"/>
    <property type="match status" value="1"/>
</dbReference>
<evidence type="ECO:0000256" key="7">
    <source>
        <dbReference type="ARBA" id="ARBA00023315"/>
    </source>
</evidence>
<comment type="catalytic activity">
    <reaction evidence="1 11">
        <text>an S-substituted glutathione + H2O = an S-substituted L-cysteinylglycine + L-glutamate</text>
        <dbReference type="Rhea" id="RHEA:59468"/>
        <dbReference type="ChEBI" id="CHEBI:15377"/>
        <dbReference type="ChEBI" id="CHEBI:29985"/>
        <dbReference type="ChEBI" id="CHEBI:90779"/>
        <dbReference type="ChEBI" id="CHEBI:143103"/>
        <dbReference type="EC" id="3.4.19.13"/>
    </reaction>
</comment>
<keyword evidence="6 11" id="KW-0865">Zymogen</keyword>
<evidence type="ECO:0000256" key="5">
    <source>
        <dbReference type="ARBA" id="ARBA00022801"/>
    </source>
</evidence>